<evidence type="ECO:0000313" key="3">
    <source>
        <dbReference type="Proteomes" id="UP000664164"/>
    </source>
</evidence>
<keyword evidence="1" id="KW-0472">Membrane</keyword>
<keyword evidence="1" id="KW-1133">Transmembrane helix</keyword>
<dbReference type="Proteomes" id="UP000664164">
    <property type="component" value="Unassembled WGS sequence"/>
</dbReference>
<dbReference type="AlphaFoldDB" id="A0A939HAL2"/>
<keyword evidence="3" id="KW-1185">Reference proteome</keyword>
<name>A0A939HAL2_9MICC</name>
<reference evidence="2" key="1">
    <citation type="submission" date="2021-03" db="EMBL/GenBank/DDBJ databases">
        <title>A new species, PO-11, isolated from a karst cave deposit.</title>
        <authorList>
            <person name="Zhaoxiaoyong W."/>
        </authorList>
    </citation>
    <scope>NUCLEOTIDE SEQUENCE</scope>
    <source>
        <strain evidence="2">PO-11</strain>
    </source>
</reference>
<accession>A0A939HAL2</accession>
<protein>
    <recommendedName>
        <fullName evidence="4">DUF998 domain-containing protein</fullName>
    </recommendedName>
</protein>
<feature type="transmembrane region" description="Helical" evidence="1">
    <location>
        <begin position="48"/>
        <end position="67"/>
    </location>
</feature>
<evidence type="ECO:0000313" key="2">
    <source>
        <dbReference type="EMBL" id="MBO1267362.1"/>
    </source>
</evidence>
<proteinExistence type="predicted"/>
<feature type="transmembrane region" description="Helical" evidence="1">
    <location>
        <begin position="74"/>
        <end position="95"/>
    </location>
</feature>
<comment type="caution">
    <text evidence="2">The sequence shown here is derived from an EMBL/GenBank/DDBJ whole genome shotgun (WGS) entry which is preliminary data.</text>
</comment>
<gene>
    <name evidence="2" type="ORF">J1902_05090</name>
</gene>
<sequence length="195" mass="18829">MGAAVTLLAGFAGMAAGMVELSLAAGYLAGSQGQASGPLVPAGLHPAAGTLGLIWGLSLLLWSLLGLHGGRIRFAAPAAAALAASAAVHLMALAVGMKLHLLDAGHLAAFFLALLALGSAAWLRRQGAGPSGGKAADGDTAATPLHAGALLGAAFAAAVVVSAIATPGLAASFAGQHAFPHGGHMVERAIPGHGH</sequence>
<dbReference type="EMBL" id="JAFNLL010000009">
    <property type="protein sequence ID" value="MBO1267362.1"/>
    <property type="molecule type" value="Genomic_DNA"/>
</dbReference>
<evidence type="ECO:0008006" key="4">
    <source>
        <dbReference type="Google" id="ProtNLM"/>
    </source>
</evidence>
<feature type="transmembrane region" description="Helical" evidence="1">
    <location>
        <begin position="145"/>
        <end position="165"/>
    </location>
</feature>
<keyword evidence="1" id="KW-0812">Transmembrane</keyword>
<evidence type="ECO:0000256" key="1">
    <source>
        <dbReference type="SAM" id="Phobius"/>
    </source>
</evidence>
<feature type="transmembrane region" description="Helical" evidence="1">
    <location>
        <begin position="107"/>
        <end position="124"/>
    </location>
</feature>
<organism evidence="2 3">
    <name type="scientific">Arthrobacter cavernae</name>
    <dbReference type="NCBI Taxonomy" id="2817681"/>
    <lineage>
        <taxon>Bacteria</taxon>
        <taxon>Bacillati</taxon>
        <taxon>Actinomycetota</taxon>
        <taxon>Actinomycetes</taxon>
        <taxon>Micrococcales</taxon>
        <taxon>Micrococcaceae</taxon>
        <taxon>Arthrobacter</taxon>
    </lineage>
</organism>